<keyword evidence="3" id="KW-1185">Reference proteome</keyword>
<dbReference type="EMBL" id="BTGU01000030">
    <property type="protein sequence ID" value="GMN49105.1"/>
    <property type="molecule type" value="Genomic_DNA"/>
</dbReference>
<organism evidence="2 3">
    <name type="scientific">Ficus carica</name>
    <name type="common">Common fig</name>
    <dbReference type="NCBI Taxonomy" id="3494"/>
    <lineage>
        <taxon>Eukaryota</taxon>
        <taxon>Viridiplantae</taxon>
        <taxon>Streptophyta</taxon>
        <taxon>Embryophyta</taxon>
        <taxon>Tracheophyta</taxon>
        <taxon>Spermatophyta</taxon>
        <taxon>Magnoliopsida</taxon>
        <taxon>eudicotyledons</taxon>
        <taxon>Gunneridae</taxon>
        <taxon>Pentapetalae</taxon>
        <taxon>rosids</taxon>
        <taxon>fabids</taxon>
        <taxon>Rosales</taxon>
        <taxon>Moraceae</taxon>
        <taxon>Ficeae</taxon>
        <taxon>Ficus</taxon>
    </lineage>
</organism>
<feature type="compositionally biased region" description="Polar residues" evidence="1">
    <location>
        <begin position="12"/>
        <end position="34"/>
    </location>
</feature>
<name>A0AA88D939_FICCA</name>
<evidence type="ECO:0000313" key="3">
    <source>
        <dbReference type="Proteomes" id="UP001187192"/>
    </source>
</evidence>
<reference evidence="2" key="1">
    <citation type="submission" date="2023-07" db="EMBL/GenBank/DDBJ databases">
        <title>draft genome sequence of fig (Ficus carica).</title>
        <authorList>
            <person name="Takahashi T."/>
            <person name="Nishimura K."/>
        </authorList>
    </citation>
    <scope>NUCLEOTIDE SEQUENCE</scope>
</reference>
<feature type="region of interest" description="Disordered" evidence="1">
    <location>
        <begin position="1"/>
        <end position="34"/>
    </location>
</feature>
<dbReference type="AlphaFoldDB" id="A0AA88D939"/>
<gene>
    <name evidence="2" type="ORF">TIFTF001_018280</name>
</gene>
<evidence type="ECO:0000313" key="2">
    <source>
        <dbReference type="EMBL" id="GMN49105.1"/>
    </source>
</evidence>
<protein>
    <submittedName>
        <fullName evidence="2">Uncharacterized protein</fullName>
    </submittedName>
</protein>
<evidence type="ECO:0000256" key="1">
    <source>
        <dbReference type="SAM" id="MobiDB-lite"/>
    </source>
</evidence>
<accession>A0AA88D939</accession>
<sequence>MFSSKEEVKFTPNGTNLGTSQRENNVNDMCGSSGNDNVIGRLSDNLDEASSSSTTTSMIFQSDSSIIGNAFSEGRVKECHWFSENDFQHYGIDTTEHLLSWDGFNSFDDVSSVGDIYN</sequence>
<dbReference type="Proteomes" id="UP001187192">
    <property type="component" value="Unassembled WGS sequence"/>
</dbReference>
<proteinExistence type="predicted"/>
<comment type="caution">
    <text evidence="2">The sequence shown here is derived from an EMBL/GenBank/DDBJ whole genome shotgun (WGS) entry which is preliminary data.</text>
</comment>